<keyword evidence="2" id="KW-1185">Reference proteome</keyword>
<evidence type="ECO:0000313" key="1">
    <source>
        <dbReference type="EMBL" id="RAH46951.1"/>
    </source>
</evidence>
<dbReference type="Proteomes" id="UP000249057">
    <property type="component" value="Unassembled WGS sequence"/>
</dbReference>
<gene>
    <name evidence="1" type="ORF">BO95DRAFT_481226</name>
</gene>
<name>A0ACD1GCV9_9EURO</name>
<dbReference type="EMBL" id="KZ825333">
    <property type="protein sequence ID" value="RAH46951.1"/>
    <property type="molecule type" value="Genomic_DNA"/>
</dbReference>
<organism evidence="1 2">
    <name type="scientific">Aspergillus brunneoviolaceus CBS 621.78</name>
    <dbReference type="NCBI Taxonomy" id="1450534"/>
    <lineage>
        <taxon>Eukaryota</taxon>
        <taxon>Fungi</taxon>
        <taxon>Dikarya</taxon>
        <taxon>Ascomycota</taxon>
        <taxon>Pezizomycotina</taxon>
        <taxon>Eurotiomycetes</taxon>
        <taxon>Eurotiomycetidae</taxon>
        <taxon>Eurotiales</taxon>
        <taxon>Aspergillaceae</taxon>
        <taxon>Aspergillus</taxon>
        <taxon>Aspergillus subgen. Circumdati</taxon>
    </lineage>
</organism>
<reference evidence="1" key="1">
    <citation type="submission" date="2018-02" db="EMBL/GenBank/DDBJ databases">
        <title>The genomes of Aspergillus section Nigri reveals drivers in fungal speciation.</title>
        <authorList>
            <consortium name="DOE Joint Genome Institute"/>
            <person name="Vesth T.C."/>
            <person name="Nybo J."/>
            <person name="Theobald S."/>
            <person name="Brandl J."/>
            <person name="Frisvad J.C."/>
            <person name="Nielsen K.F."/>
            <person name="Lyhne E.K."/>
            <person name="Kogle M.E."/>
            <person name="Kuo A."/>
            <person name="Riley R."/>
            <person name="Clum A."/>
            <person name="Nolan M."/>
            <person name="Lipzen A."/>
            <person name="Salamov A."/>
            <person name="Henrissat B."/>
            <person name="Wiebenga A."/>
            <person name="De vries R.P."/>
            <person name="Grigoriev I.V."/>
            <person name="Mortensen U.H."/>
            <person name="Andersen M.R."/>
            <person name="Baker S.E."/>
        </authorList>
    </citation>
    <scope>NUCLEOTIDE SEQUENCE</scope>
    <source>
        <strain evidence="1">CBS 621.78</strain>
    </source>
</reference>
<evidence type="ECO:0000313" key="2">
    <source>
        <dbReference type="Proteomes" id="UP000249057"/>
    </source>
</evidence>
<protein>
    <submittedName>
        <fullName evidence="1">Uncharacterized protein</fullName>
    </submittedName>
</protein>
<sequence length="862" mass="95002">MGSGLPPVQLHPRRVKSCPSTLAGYQKAVRLGTSIAISHRCVKAVCALNQGSFIPLLLEGTVVPSTPTHLIKSLSVTCDQSLLPGAMSTPLSPWTSSRQNSRVLSSNYDDAVEKEDVEAGSFIVHAQENILSSPSKSIDDVPIPLRVDEDHDPGYELSSREEDNADVESLQIAPSSPFQLEGRDETLDFARLRAITRQPLESISEHSATPRKRSYEQVPDYQEIDEESEERYKKVASRREASEIGVSADDDIEPVGDQQSVAERIGQGVIHGVVENRDNEGMATLLYKNESIDDGLDNDEPIDIYEANDPTNDDFHDSIDDTRLSTFSAVPDMTTFAQLRSDSPYKSKRSLSQSLSQEEDYESRSTEPATSRTARKSPRKSASLDASNSSPLITPKKGDFKHTGVTPNLLDFSDQPAFFSRARHNMQNERYSPLRRSPLRNARDAVKSPAKASLLDFDIPSIPTPRSIPTVTPRELESLKSGFLSEISSLKATLSGKEAEVASLKKAVADAERRVGEALEEVRNESTRREALEIEQIEWQQRGQELEAVLRDVKAEIVGGEQEKERLVKRAIEAEKMKEHLEGRVLDLQSQLTASRNSASEESSSATHSPSVKTAEETAKEVQDAVKKVARELHTAYQKKHETKVAALKKSYEARWEERVRQAENKLKVTTEENEHLRKERDTVLSEASRANSSLLSHEIKEIGPDHRVLEAQVKALQQEVVILKDETERLHAELKVERAEKGELVAAVDEWLSIQPVQPSEPSLPPSSHAQLPLSLEPSTTTTEPAPEDIQRNVSQGGSSSSTRPPSTGAGYERERKIPKIGVPVSRQGRGNSGSKSGIAVFTPGRSGIMGSIERMGRGGA</sequence>
<proteinExistence type="predicted"/>
<accession>A0ACD1GCV9</accession>